<proteinExistence type="predicted"/>
<dbReference type="SUPFAM" id="SSF52540">
    <property type="entry name" value="P-loop containing nucleoside triphosphate hydrolases"/>
    <property type="match status" value="1"/>
</dbReference>
<organism evidence="2 3">
    <name type="scientific">Leptothrix cholodnii (strain ATCC 51168 / LMG 8142 / SP-6)</name>
    <name type="common">Leptothrix discophora (strain SP-6)</name>
    <dbReference type="NCBI Taxonomy" id="395495"/>
    <lineage>
        <taxon>Bacteria</taxon>
        <taxon>Pseudomonadati</taxon>
        <taxon>Pseudomonadota</taxon>
        <taxon>Betaproteobacteria</taxon>
        <taxon>Burkholderiales</taxon>
        <taxon>Sphaerotilaceae</taxon>
        <taxon>Leptothrix</taxon>
    </lineage>
</organism>
<dbReference type="InterPro" id="IPR027417">
    <property type="entry name" value="P-loop_NTPase"/>
</dbReference>
<evidence type="ECO:0000259" key="1">
    <source>
        <dbReference type="Pfam" id="PF13401"/>
    </source>
</evidence>
<dbReference type="InterPro" id="IPR052026">
    <property type="entry name" value="ExeA_AAA_ATPase_DNA-bind"/>
</dbReference>
<evidence type="ECO:0000313" key="3">
    <source>
        <dbReference type="Proteomes" id="UP000001693"/>
    </source>
</evidence>
<name>B1Y418_LEPCP</name>
<dbReference type="PANTHER" id="PTHR35894">
    <property type="entry name" value="GENERAL SECRETION PATHWAY PROTEIN A-RELATED"/>
    <property type="match status" value="1"/>
</dbReference>
<evidence type="ECO:0000313" key="2">
    <source>
        <dbReference type="EMBL" id="ACB34540.1"/>
    </source>
</evidence>
<accession>B1Y418</accession>
<feature type="domain" description="ORC1/DEAH AAA+ ATPase" evidence="1">
    <location>
        <begin position="184"/>
        <end position="323"/>
    </location>
</feature>
<dbReference type="GO" id="GO:0016887">
    <property type="term" value="F:ATP hydrolysis activity"/>
    <property type="evidence" value="ECO:0007669"/>
    <property type="project" value="InterPro"/>
</dbReference>
<dbReference type="AlphaFoldDB" id="B1Y418"/>
<dbReference type="RefSeq" id="WP_012347300.1">
    <property type="nucleotide sequence ID" value="NC_010524.1"/>
</dbReference>
<dbReference type="HOGENOM" id="CLU_058952_0_0_4"/>
<dbReference type="PANTHER" id="PTHR35894:SF1">
    <property type="entry name" value="PHOSPHORIBULOKINASE _ URIDINE KINASE FAMILY"/>
    <property type="match status" value="1"/>
</dbReference>
<sequence>MDATLLTPEVPDVAPQLPPRRLGVLHVAGVAHDVYTLAEMAVLLRVSLSDAARSIKLPRTTVYRLFNLGEWPTRMSDEMLKVTANRLILLFNNRGGKRPEVARIVRATLPGALVIELDDESEDTPDTKKDEPMLMAKQTLSPAARKAFTLFTNPFDGEVIDDTQMFTNGEIAYVREACMQAATGGRFVAVVSESGGGKTTMLGDLEARIQRDRKPVIVIKPWVLGMEDNDTKGKTLKSTDILASVVTTLDQLASLKQTLQGRSNQAKDLLVKSAEAGYSHLLVIEEAHSLPEATLKHLKRLHEMRLGRKPLLGILLLGQTELALKLDPRRASLREVTQRCEVVHLLPLDGDLRAYLEHRARAAGRELGDFIDQSGVDELRTRLTITRPASGGKTAATSLLYPLAVNNLVTAALNVAADLGVPVINRDVVRAV</sequence>
<gene>
    <name evidence="2" type="ordered locus">Lcho_2274</name>
</gene>
<reference evidence="2 3" key="1">
    <citation type="submission" date="2008-03" db="EMBL/GenBank/DDBJ databases">
        <title>Complete sequence of Leptothrix cholodnii SP-6.</title>
        <authorList>
            <consortium name="US DOE Joint Genome Institute"/>
            <person name="Copeland A."/>
            <person name="Lucas S."/>
            <person name="Lapidus A."/>
            <person name="Glavina del Rio T."/>
            <person name="Dalin E."/>
            <person name="Tice H."/>
            <person name="Bruce D."/>
            <person name="Goodwin L."/>
            <person name="Pitluck S."/>
            <person name="Chertkov O."/>
            <person name="Brettin T."/>
            <person name="Detter J.C."/>
            <person name="Han C."/>
            <person name="Kuske C.R."/>
            <person name="Schmutz J."/>
            <person name="Larimer F."/>
            <person name="Land M."/>
            <person name="Hauser L."/>
            <person name="Kyrpides N."/>
            <person name="Lykidis A."/>
            <person name="Emerson D."/>
            <person name="Richardson P."/>
        </authorList>
    </citation>
    <scope>NUCLEOTIDE SEQUENCE [LARGE SCALE GENOMIC DNA]</scope>
    <source>
        <strain evidence="3">ATCC 51168 / LMG 8142 / SP-6</strain>
    </source>
</reference>
<keyword evidence="3" id="KW-1185">Reference proteome</keyword>
<dbReference type="InterPro" id="IPR049945">
    <property type="entry name" value="AAA_22"/>
</dbReference>
<dbReference type="EMBL" id="CP001013">
    <property type="protein sequence ID" value="ACB34540.1"/>
    <property type="molecule type" value="Genomic_DNA"/>
</dbReference>
<dbReference type="Pfam" id="PF13401">
    <property type="entry name" value="AAA_22"/>
    <property type="match status" value="1"/>
</dbReference>
<dbReference type="KEGG" id="lch:Lcho_2274"/>
<dbReference type="eggNOG" id="COG3267">
    <property type="taxonomic scope" value="Bacteria"/>
</dbReference>
<protein>
    <recommendedName>
        <fullName evidence="1">ORC1/DEAH AAA+ ATPase domain-containing protein</fullName>
    </recommendedName>
</protein>
<dbReference type="Proteomes" id="UP000001693">
    <property type="component" value="Chromosome"/>
</dbReference>
<dbReference type="OrthoDB" id="9783370at2"/>
<dbReference type="STRING" id="395495.Lcho_2274"/>